<reference evidence="2" key="1">
    <citation type="submission" date="2024-06" db="EMBL/GenBank/DDBJ databases">
        <authorList>
            <person name="Wu L."/>
        </authorList>
    </citation>
    <scope>NUCLEOTIDE SEQUENCE</scope>
    <source>
        <strain evidence="2">W17</strain>
    </source>
</reference>
<dbReference type="AlphaFoldDB" id="A0AAU7X3M4"/>
<feature type="transmembrane region" description="Helical" evidence="1">
    <location>
        <begin position="40"/>
        <end position="63"/>
    </location>
</feature>
<name>A0AAU7X3M4_9PSED</name>
<proteinExistence type="predicted"/>
<gene>
    <name evidence="2" type="ORF">ABCR88_13575</name>
</gene>
<dbReference type="RefSeq" id="WP_041118491.1">
    <property type="nucleotide sequence ID" value="NZ_CP158490.1"/>
</dbReference>
<accession>A0AAU7X3M4</accession>
<feature type="transmembrane region" description="Helical" evidence="1">
    <location>
        <begin position="12"/>
        <end position="34"/>
    </location>
</feature>
<evidence type="ECO:0000313" key="2">
    <source>
        <dbReference type="EMBL" id="XBY26810.1"/>
    </source>
</evidence>
<organism evidence="2">
    <name type="scientific">Pseudomonas sp. W17</name>
    <dbReference type="NCBI Taxonomy" id="3144407"/>
    <lineage>
        <taxon>Bacteria</taxon>
        <taxon>Pseudomonadati</taxon>
        <taxon>Pseudomonadota</taxon>
        <taxon>Gammaproteobacteria</taxon>
        <taxon>Pseudomonadales</taxon>
        <taxon>Pseudomonadaceae</taxon>
        <taxon>Pseudomonas</taxon>
    </lineage>
</organism>
<sequence length="85" mass="9303">MSRYFDSPLHVLHLSNALLWSGSLLLGLGVYAAYVHSGHLPIATLVLMHSLVIIGPTLLKIGYVMRLLAQRRMAQCQGRAACVFA</sequence>
<evidence type="ECO:0000256" key="1">
    <source>
        <dbReference type="SAM" id="Phobius"/>
    </source>
</evidence>
<protein>
    <submittedName>
        <fullName evidence="2">Transmembrane sensor/regulator PpyR</fullName>
    </submittedName>
</protein>
<keyword evidence="1" id="KW-1133">Transmembrane helix</keyword>
<dbReference type="EMBL" id="CP158490">
    <property type="protein sequence ID" value="XBY26810.1"/>
    <property type="molecule type" value="Genomic_DNA"/>
</dbReference>
<keyword evidence="1 2" id="KW-0812">Transmembrane</keyword>
<keyword evidence="1" id="KW-0472">Membrane</keyword>